<dbReference type="AlphaFoldDB" id="A0A975DG99"/>
<dbReference type="InterPro" id="IPR005746">
    <property type="entry name" value="Thioredoxin"/>
</dbReference>
<dbReference type="PANTHER" id="PTHR45663">
    <property type="entry name" value="GEO12009P1"/>
    <property type="match status" value="1"/>
</dbReference>
<evidence type="ECO:0000256" key="5">
    <source>
        <dbReference type="ARBA" id="ARBA00023284"/>
    </source>
</evidence>
<accession>A0A975DG99</accession>
<dbReference type="KEGG" id="pxi:J5O05_16120"/>
<evidence type="ECO:0000313" key="8">
    <source>
        <dbReference type="EMBL" id="QTH71293.1"/>
    </source>
</evidence>
<dbReference type="Gene3D" id="2.30.30.380">
    <property type="entry name" value="Zn-finger domain of Sec23/24"/>
    <property type="match status" value="1"/>
</dbReference>
<evidence type="ECO:0000256" key="1">
    <source>
        <dbReference type="ARBA" id="ARBA00008987"/>
    </source>
</evidence>
<dbReference type="NCBIfam" id="TIGR01068">
    <property type="entry name" value="thioredoxin"/>
    <property type="match status" value="1"/>
</dbReference>
<reference evidence="8" key="1">
    <citation type="submission" date="2021-03" db="EMBL/GenBank/DDBJ databases">
        <title>Complete Genome of Pseudoalteromonas xiamenensis STKMTI.2, a new potential marine bacterium producing anti-Vibrio compounds.</title>
        <authorList>
            <person name="Handayani D.P."/>
            <person name="Isnansetyo A."/>
            <person name="Istiqomah I."/>
            <person name="Jumina J."/>
        </authorList>
    </citation>
    <scope>NUCLEOTIDE SEQUENCE</scope>
    <source>
        <strain evidence="8">STKMTI.2</strain>
    </source>
</reference>
<keyword evidence="3" id="KW-0249">Electron transport</keyword>
<dbReference type="GO" id="GO:0015035">
    <property type="term" value="F:protein-disulfide reductase activity"/>
    <property type="evidence" value="ECO:0007669"/>
    <property type="project" value="UniProtKB-UniRule"/>
</dbReference>
<comment type="similarity">
    <text evidence="1">Belongs to the thioredoxin family.</text>
</comment>
<dbReference type="CDD" id="cd02947">
    <property type="entry name" value="TRX_family"/>
    <property type="match status" value="1"/>
</dbReference>
<dbReference type="InterPro" id="IPR049299">
    <property type="entry name" value="Thio2_N"/>
</dbReference>
<dbReference type="PROSITE" id="PS51352">
    <property type="entry name" value="THIOREDOXIN_2"/>
    <property type="match status" value="1"/>
</dbReference>
<keyword evidence="9" id="KW-1185">Reference proteome</keyword>
<dbReference type="PRINTS" id="PR00421">
    <property type="entry name" value="THIOREDOXIN"/>
</dbReference>
<evidence type="ECO:0000259" key="7">
    <source>
        <dbReference type="PROSITE" id="PS51352"/>
    </source>
</evidence>
<dbReference type="Gene3D" id="3.40.30.10">
    <property type="entry name" value="Glutaredoxin"/>
    <property type="match status" value="1"/>
</dbReference>
<dbReference type="NCBIfam" id="NF008229">
    <property type="entry name" value="PRK10996.1"/>
    <property type="match status" value="1"/>
</dbReference>
<gene>
    <name evidence="8" type="primary">trxC</name>
    <name evidence="8" type="ORF">J5O05_16120</name>
</gene>
<dbReference type="FunFam" id="3.40.30.10:FF:000001">
    <property type="entry name" value="Thioredoxin"/>
    <property type="match status" value="1"/>
</dbReference>
<dbReference type="SUPFAM" id="SSF52833">
    <property type="entry name" value="Thioredoxin-like"/>
    <property type="match status" value="1"/>
</dbReference>
<evidence type="ECO:0000256" key="4">
    <source>
        <dbReference type="ARBA" id="ARBA00023157"/>
    </source>
</evidence>
<feature type="domain" description="Thioredoxin" evidence="7">
    <location>
        <begin position="36"/>
        <end position="144"/>
    </location>
</feature>
<protein>
    <recommendedName>
        <fullName evidence="6">Thioredoxin</fullName>
    </recommendedName>
</protein>
<dbReference type="Proteomes" id="UP000664904">
    <property type="component" value="Chromosome"/>
</dbReference>
<dbReference type="InterPro" id="IPR036249">
    <property type="entry name" value="Thioredoxin-like_sf"/>
</dbReference>
<evidence type="ECO:0000313" key="9">
    <source>
        <dbReference type="Proteomes" id="UP000664904"/>
    </source>
</evidence>
<organism evidence="8 9">
    <name type="scientific">Pseudoalteromonas xiamenensis</name>
    <dbReference type="NCBI Taxonomy" id="882626"/>
    <lineage>
        <taxon>Bacteria</taxon>
        <taxon>Pseudomonadati</taxon>
        <taxon>Pseudomonadota</taxon>
        <taxon>Gammaproteobacteria</taxon>
        <taxon>Alteromonadales</taxon>
        <taxon>Pseudoalteromonadaceae</taxon>
        <taxon>Pseudoalteromonas</taxon>
    </lineage>
</organism>
<dbReference type="Pfam" id="PF00085">
    <property type="entry name" value="Thioredoxin"/>
    <property type="match status" value="1"/>
</dbReference>
<keyword evidence="4" id="KW-1015">Disulfide bond</keyword>
<evidence type="ECO:0000256" key="3">
    <source>
        <dbReference type="ARBA" id="ARBA00022982"/>
    </source>
</evidence>
<dbReference type="InterPro" id="IPR013766">
    <property type="entry name" value="Thioredoxin_domain"/>
</dbReference>
<name>A0A975DG99_9GAMM</name>
<proteinExistence type="inferred from homology"/>
<dbReference type="EMBL" id="CP072133">
    <property type="protein sequence ID" value="QTH71293.1"/>
    <property type="molecule type" value="Genomic_DNA"/>
</dbReference>
<evidence type="ECO:0000256" key="2">
    <source>
        <dbReference type="ARBA" id="ARBA00022448"/>
    </source>
</evidence>
<evidence type="ECO:0000256" key="6">
    <source>
        <dbReference type="NCBIfam" id="TIGR01068"/>
    </source>
</evidence>
<keyword evidence="2" id="KW-0813">Transport</keyword>
<dbReference type="Pfam" id="PF21352">
    <property type="entry name" value="Zn_ribbon_Thio2"/>
    <property type="match status" value="1"/>
</dbReference>
<dbReference type="RefSeq" id="WP_208842934.1">
    <property type="nucleotide sequence ID" value="NZ_CP072133.1"/>
</dbReference>
<dbReference type="PANTHER" id="PTHR45663:SF40">
    <property type="entry name" value="THIOREDOXIN 2"/>
    <property type="match status" value="1"/>
</dbReference>
<sequence length="144" mass="16079">MNSSIQLVCSFCGGINRVPSAKIDANPLCGKCKEKLLVGKPIALLDSNFQRSIEKTDLPVVVDFWATWCSPCQNFAPIFEEVAQHWGTRAVFAKVDTDVNQQVSSTYQIRSIPTLMVFKQGKEVARMSGALPRVQFEQWLSQVL</sequence>
<dbReference type="GO" id="GO:0005829">
    <property type="term" value="C:cytosol"/>
    <property type="evidence" value="ECO:0007669"/>
    <property type="project" value="TreeGrafter"/>
</dbReference>
<keyword evidence="5" id="KW-0676">Redox-active center</keyword>